<comment type="caution">
    <text evidence="2">The sequence shown here is derived from an EMBL/GenBank/DDBJ whole genome shotgun (WGS) entry which is preliminary data.</text>
</comment>
<dbReference type="Gene3D" id="3.90.1640.20">
    <property type="entry name" value="TON_0340"/>
    <property type="match status" value="1"/>
</dbReference>
<feature type="domain" description="D-glutamate cyclase-like C-terminal" evidence="1">
    <location>
        <begin position="64"/>
        <end position="332"/>
    </location>
</feature>
<dbReference type="OrthoDB" id="1668885at2"/>
<gene>
    <name evidence="2" type="ORF">AU381_26650</name>
</gene>
<dbReference type="InterPro" id="IPR025504">
    <property type="entry name" value="GLUCM_C"/>
</dbReference>
<reference evidence="2 3" key="1">
    <citation type="journal article" date="2016" name="Int. J. Syst. Evol. Microbiol.">
        <title>Ensifer glycinis sp. nov., an novel rhizobial species associated with Glycine spp.</title>
        <authorList>
            <person name="Yan H."/>
            <person name="Yan J."/>
            <person name="Sui X.H."/>
            <person name="Wang E.T."/>
            <person name="Chen W.X."/>
            <person name="Zhang X.X."/>
            <person name="Chen W.F."/>
        </authorList>
    </citation>
    <scope>NUCLEOTIDE SEQUENCE [LARGE SCALE GENOMIC DNA]</scope>
    <source>
        <strain evidence="2 3">CCBAU 23380</strain>
    </source>
</reference>
<name>A0A178YCQ9_9HYPH</name>
<dbReference type="PANTHER" id="PTHR32022:SF10">
    <property type="entry name" value="D-GLUTAMATE CYCLASE, MITOCHONDRIAL"/>
    <property type="match status" value="1"/>
</dbReference>
<protein>
    <recommendedName>
        <fullName evidence="1">D-glutamate cyclase-like C-terminal domain-containing protein</fullName>
    </recommendedName>
</protein>
<sequence length="377" mass="39006">MPKTLSINSKLTTADIERLCVFGERFDRLMTLEVRPLTGGLPAGIVVPTYLACRAVQGEPSSTLAARKLLAAIRPGSDVIVATGAGVAPKLPLGETDGPPGAVALARSLALGFGANVTLVAQDEHMPAVDACVRVIEDVAQSQGSITTAIFPKGEAEGLAAATDIFDRLKPTAVIFVERDGPNEAGHYHGIRGDRRPPGTVADVYRLAYEAKQRNVLTVGIGDGGNEIGFGKIREAVAALLPRGGRSQPDETGVVTITETDVLVSASVSNWGAYAVSGALAIALDDENLAHSGDREHAFIVACIAAGALDGATSRPALAVDGIDWRGHSGVSELMRSIAISATSKSELKNAATASSEADLPIFSVLDDAQAKGGYHL</sequence>
<dbReference type="AlphaFoldDB" id="A0A178YCQ9"/>
<keyword evidence="3" id="KW-1185">Reference proteome</keyword>
<dbReference type="Proteomes" id="UP000094025">
    <property type="component" value="Unassembled WGS sequence"/>
</dbReference>
<evidence type="ECO:0000259" key="1">
    <source>
        <dbReference type="Pfam" id="PF14336"/>
    </source>
</evidence>
<evidence type="ECO:0000313" key="2">
    <source>
        <dbReference type="EMBL" id="OAP45259.1"/>
    </source>
</evidence>
<organism evidence="2 3">
    <name type="scientific">Sinorhizobium glycinis</name>
    <dbReference type="NCBI Taxonomy" id="1472378"/>
    <lineage>
        <taxon>Bacteria</taxon>
        <taxon>Pseudomonadati</taxon>
        <taxon>Pseudomonadota</taxon>
        <taxon>Alphaproteobacteria</taxon>
        <taxon>Hyphomicrobiales</taxon>
        <taxon>Rhizobiaceae</taxon>
        <taxon>Sinorhizobium/Ensifer group</taxon>
        <taxon>Sinorhizobium</taxon>
    </lineage>
</organism>
<dbReference type="STRING" id="1472378.AU381_26650"/>
<dbReference type="RefSeq" id="WP_014330972.1">
    <property type="nucleotide sequence ID" value="NZ_LPUX01000040.1"/>
</dbReference>
<dbReference type="Pfam" id="PF14336">
    <property type="entry name" value="GLUCM-like_C"/>
    <property type="match status" value="1"/>
</dbReference>
<evidence type="ECO:0000313" key="3">
    <source>
        <dbReference type="Proteomes" id="UP000094025"/>
    </source>
</evidence>
<proteinExistence type="predicted"/>
<dbReference type="EMBL" id="LPUX01000040">
    <property type="protein sequence ID" value="OAP45259.1"/>
    <property type="molecule type" value="Genomic_DNA"/>
</dbReference>
<dbReference type="PANTHER" id="PTHR32022">
    <property type="entry name" value="D-GLUTAMATE CYCLASE, MITOCHONDRIAL"/>
    <property type="match status" value="1"/>
</dbReference>
<accession>A0A178YCQ9</accession>